<sequence>MDITEQLKAWGAAHAQARAAERAAGEEGPTGQDAEVQRAARSLRERADSLHRDIYRSLDRGRNSPK</sequence>
<protein>
    <submittedName>
        <fullName evidence="2">Uncharacterized protein</fullName>
    </submittedName>
</protein>
<evidence type="ECO:0000256" key="1">
    <source>
        <dbReference type="SAM" id="MobiDB-lite"/>
    </source>
</evidence>
<organism evidence="2 3">
    <name type="scientific">Ramlibacter ginsenosidimutans</name>
    <dbReference type="NCBI Taxonomy" id="502333"/>
    <lineage>
        <taxon>Bacteria</taxon>
        <taxon>Pseudomonadati</taxon>
        <taxon>Pseudomonadota</taxon>
        <taxon>Betaproteobacteria</taxon>
        <taxon>Burkholderiales</taxon>
        <taxon>Comamonadaceae</taxon>
        <taxon>Ramlibacter</taxon>
    </lineage>
</organism>
<accession>A0A934WMX2</accession>
<reference evidence="2" key="1">
    <citation type="journal article" date="2012" name="J. Microbiol. Biotechnol.">
        <title>Ramlibacter ginsenosidimutans sp. nov., with ginsenoside-converting activity.</title>
        <authorList>
            <person name="Wang L."/>
            <person name="An D.S."/>
            <person name="Kim S.G."/>
            <person name="Jin F.X."/>
            <person name="Kim S.C."/>
            <person name="Lee S.T."/>
            <person name="Im W.T."/>
        </authorList>
    </citation>
    <scope>NUCLEOTIDE SEQUENCE</scope>
    <source>
        <strain evidence="2">KACC 17527</strain>
    </source>
</reference>
<gene>
    <name evidence="2" type="ORF">JJB11_13215</name>
</gene>
<keyword evidence="3" id="KW-1185">Reference proteome</keyword>
<proteinExistence type="predicted"/>
<name>A0A934WMX2_9BURK</name>
<evidence type="ECO:0000313" key="2">
    <source>
        <dbReference type="EMBL" id="MBK6007055.1"/>
    </source>
</evidence>
<feature type="region of interest" description="Disordered" evidence="1">
    <location>
        <begin position="18"/>
        <end position="66"/>
    </location>
</feature>
<evidence type="ECO:0000313" key="3">
    <source>
        <dbReference type="Proteomes" id="UP000630528"/>
    </source>
</evidence>
<dbReference type="Proteomes" id="UP000630528">
    <property type="component" value="Unassembled WGS sequence"/>
</dbReference>
<feature type="compositionally biased region" description="Basic and acidic residues" evidence="1">
    <location>
        <begin position="35"/>
        <end position="66"/>
    </location>
</feature>
<dbReference type="EMBL" id="JAEPWM010000005">
    <property type="protein sequence ID" value="MBK6007055.1"/>
    <property type="molecule type" value="Genomic_DNA"/>
</dbReference>
<reference evidence="2" key="2">
    <citation type="submission" date="2021-01" db="EMBL/GenBank/DDBJ databases">
        <authorList>
            <person name="Kang M."/>
        </authorList>
    </citation>
    <scope>NUCLEOTIDE SEQUENCE</scope>
    <source>
        <strain evidence="2">KACC 17527</strain>
    </source>
</reference>
<dbReference type="RefSeq" id="WP_201171779.1">
    <property type="nucleotide sequence ID" value="NZ_JAEPWM010000005.1"/>
</dbReference>
<comment type="caution">
    <text evidence="2">The sequence shown here is derived from an EMBL/GenBank/DDBJ whole genome shotgun (WGS) entry which is preliminary data.</text>
</comment>
<dbReference type="AlphaFoldDB" id="A0A934WMX2"/>